<accession>A0ABQ4ZSI8</accession>
<keyword evidence="3" id="KW-0472">Membrane</keyword>
<evidence type="ECO:0000313" key="5">
    <source>
        <dbReference type="Proteomes" id="UP001151760"/>
    </source>
</evidence>
<protein>
    <submittedName>
        <fullName evidence="4">Heat shock cognate 70 kDa protein-like protein</fullName>
    </submittedName>
</protein>
<dbReference type="EMBL" id="BQNB010011643">
    <property type="protein sequence ID" value="GJS93249.1"/>
    <property type="molecule type" value="Genomic_DNA"/>
</dbReference>
<evidence type="ECO:0000256" key="2">
    <source>
        <dbReference type="ARBA" id="ARBA00022840"/>
    </source>
</evidence>
<name>A0ABQ4ZSI8_9ASTR</name>
<dbReference type="Pfam" id="PF00012">
    <property type="entry name" value="HSP70"/>
    <property type="match status" value="1"/>
</dbReference>
<keyword evidence="1" id="KW-0547">Nucleotide-binding</keyword>
<keyword evidence="3" id="KW-0812">Transmembrane</keyword>
<dbReference type="SUPFAM" id="SSF53067">
    <property type="entry name" value="Actin-like ATPase domain"/>
    <property type="match status" value="1"/>
</dbReference>
<dbReference type="Proteomes" id="UP001151760">
    <property type="component" value="Unassembled WGS sequence"/>
</dbReference>
<evidence type="ECO:0000313" key="4">
    <source>
        <dbReference type="EMBL" id="GJS93249.1"/>
    </source>
</evidence>
<proteinExistence type="predicted"/>
<dbReference type="Gene3D" id="3.30.420.40">
    <property type="match status" value="1"/>
</dbReference>
<organism evidence="4 5">
    <name type="scientific">Tanacetum coccineum</name>
    <dbReference type="NCBI Taxonomy" id="301880"/>
    <lineage>
        <taxon>Eukaryota</taxon>
        <taxon>Viridiplantae</taxon>
        <taxon>Streptophyta</taxon>
        <taxon>Embryophyta</taxon>
        <taxon>Tracheophyta</taxon>
        <taxon>Spermatophyta</taxon>
        <taxon>Magnoliopsida</taxon>
        <taxon>eudicotyledons</taxon>
        <taxon>Gunneridae</taxon>
        <taxon>Pentapetalae</taxon>
        <taxon>asterids</taxon>
        <taxon>campanulids</taxon>
        <taxon>Asterales</taxon>
        <taxon>Asteraceae</taxon>
        <taxon>Asteroideae</taxon>
        <taxon>Anthemideae</taxon>
        <taxon>Anthemidinae</taxon>
        <taxon>Tanacetum</taxon>
    </lineage>
</organism>
<sequence length="158" mass="17608">MRQGTKKELFAIATVDHGHVTVKHIMILAIGYVVVTTRSVKLDTRMKALRVMDTKRSTKMMVAHHHHLNLLAAKMGTLLHVVRCSLYDDSLLSDLLWLLASLAGLAVNWFNMVANEEKREFAGLEVLRIINEPPAAAIAYAFDKKAGIYGKMNVLVLA</sequence>
<feature type="transmembrane region" description="Helical" evidence="3">
    <location>
        <begin position="20"/>
        <end position="40"/>
    </location>
</feature>
<evidence type="ECO:0000256" key="3">
    <source>
        <dbReference type="SAM" id="Phobius"/>
    </source>
</evidence>
<keyword evidence="5" id="KW-1185">Reference proteome</keyword>
<dbReference type="InterPro" id="IPR043129">
    <property type="entry name" value="ATPase_NBD"/>
</dbReference>
<dbReference type="InterPro" id="IPR013126">
    <property type="entry name" value="Hsp_70_fam"/>
</dbReference>
<keyword evidence="2" id="KW-0067">ATP-binding</keyword>
<reference evidence="4" key="1">
    <citation type="journal article" date="2022" name="Int. J. Mol. Sci.">
        <title>Draft Genome of Tanacetum Coccineum: Genomic Comparison of Closely Related Tanacetum-Family Plants.</title>
        <authorList>
            <person name="Yamashiro T."/>
            <person name="Shiraishi A."/>
            <person name="Nakayama K."/>
            <person name="Satake H."/>
        </authorList>
    </citation>
    <scope>NUCLEOTIDE SEQUENCE</scope>
</reference>
<evidence type="ECO:0000256" key="1">
    <source>
        <dbReference type="ARBA" id="ARBA00022741"/>
    </source>
</evidence>
<reference evidence="4" key="2">
    <citation type="submission" date="2022-01" db="EMBL/GenBank/DDBJ databases">
        <authorList>
            <person name="Yamashiro T."/>
            <person name="Shiraishi A."/>
            <person name="Satake H."/>
            <person name="Nakayama K."/>
        </authorList>
    </citation>
    <scope>NUCLEOTIDE SEQUENCE</scope>
</reference>
<gene>
    <name evidence="4" type="ORF">Tco_0800217</name>
</gene>
<comment type="caution">
    <text evidence="4">The sequence shown here is derived from an EMBL/GenBank/DDBJ whole genome shotgun (WGS) entry which is preliminary data.</text>
</comment>
<keyword evidence="3" id="KW-1133">Transmembrane helix</keyword>